<name>A0A075A2Z5_OPIVI</name>
<evidence type="ECO:0000259" key="8">
    <source>
        <dbReference type="PROSITE" id="PS50056"/>
    </source>
</evidence>
<reference evidence="9 10" key="1">
    <citation type="submission" date="2013-11" db="EMBL/GenBank/DDBJ databases">
        <title>Opisthorchis viverrini - life in the bile duct.</title>
        <authorList>
            <person name="Young N.D."/>
            <person name="Nagarajan N."/>
            <person name="Lin S.J."/>
            <person name="Korhonen P.K."/>
            <person name="Jex A.R."/>
            <person name="Hall R.S."/>
            <person name="Safavi-Hemami H."/>
            <person name="Kaewkong W."/>
            <person name="Bertrand D."/>
            <person name="Gao S."/>
            <person name="Seet Q."/>
            <person name="Wongkham S."/>
            <person name="Teh B.T."/>
            <person name="Wongkham C."/>
            <person name="Intapan P.M."/>
            <person name="Maleewong W."/>
            <person name="Yang X."/>
            <person name="Hu M."/>
            <person name="Wang Z."/>
            <person name="Hofmann A."/>
            <person name="Sternberg P.W."/>
            <person name="Tan P."/>
            <person name="Wang J."/>
            <person name="Gasser R.B."/>
        </authorList>
    </citation>
    <scope>NUCLEOTIDE SEQUENCE [LARGE SCALE GENOMIC DNA]</scope>
</reference>
<feature type="domain" description="Tyrosine specific protein phosphatases" evidence="8">
    <location>
        <begin position="69"/>
        <end position="127"/>
    </location>
</feature>
<comment type="catalytic activity">
    <reaction evidence="4">
        <text>O-phospho-L-seryl-[protein] + H2O = L-seryl-[protein] + phosphate</text>
        <dbReference type="Rhea" id="RHEA:20629"/>
        <dbReference type="Rhea" id="RHEA-COMP:9863"/>
        <dbReference type="Rhea" id="RHEA-COMP:11604"/>
        <dbReference type="ChEBI" id="CHEBI:15377"/>
        <dbReference type="ChEBI" id="CHEBI:29999"/>
        <dbReference type="ChEBI" id="CHEBI:43474"/>
        <dbReference type="ChEBI" id="CHEBI:83421"/>
        <dbReference type="EC" id="3.1.3.16"/>
    </reaction>
</comment>
<evidence type="ECO:0000256" key="3">
    <source>
        <dbReference type="ARBA" id="ARBA00022912"/>
    </source>
</evidence>
<dbReference type="STRING" id="6198.A0A075A2Z5"/>
<dbReference type="PANTHER" id="PTHR45948:SF2">
    <property type="entry name" value="DUAL SPECIFICITY PROTEIN PHOSPHATASE"/>
    <property type="match status" value="1"/>
</dbReference>
<proteinExistence type="inferred from homology"/>
<organism evidence="9 10">
    <name type="scientific">Opisthorchis viverrini</name>
    <name type="common">Southeast Asian liver fluke</name>
    <dbReference type="NCBI Taxonomy" id="6198"/>
    <lineage>
        <taxon>Eukaryota</taxon>
        <taxon>Metazoa</taxon>
        <taxon>Spiralia</taxon>
        <taxon>Lophotrochozoa</taxon>
        <taxon>Platyhelminthes</taxon>
        <taxon>Trematoda</taxon>
        <taxon>Digenea</taxon>
        <taxon>Opisthorchiida</taxon>
        <taxon>Opisthorchiata</taxon>
        <taxon>Opisthorchiidae</taxon>
        <taxon>Opisthorchis</taxon>
    </lineage>
</organism>
<dbReference type="Gene3D" id="3.90.190.10">
    <property type="entry name" value="Protein tyrosine phosphatase superfamily"/>
    <property type="match status" value="1"/>
</dbReference>
<evidence type="ECO:0000259" key="7">
    <source>
        <dbReference type="PROSITE" id="PS50054"/>
    </source>
</evidence>
<dbReference type="Pfam" id="PF00782">
    <property type="entry name" value="DSPc"/>
    <property type="match status" value="1"/>
</dbReference>
<evidence type="ECO:0000256" key="6">
    <source>
        <dbReference type="SAM" id="MobiDB-lite"/>
    </source>
</evidence>
<dbReference type="InterPro" id="IPR000340">
    <property type="entry name" value="Dual-sp_phosphatase_cat-dom"/>
</dbReference>
<dbReference type="PANTHER" id="PTHR45948">
    <property type="entry name" value="DUAL SPECIFICITY PROTEIN PHOSPHATASE DDB_G0269404-RELATED"/>
    <property type="match status" value="1"/>
</dbReference>
<gene>
    <name evidence="9" type="ORF">T265_00399</name>
</gene>
<dbReference type="Proteomes" id="UP000054324">
    <property type="component" value="Unassembled WGS sequence"/>
</dbReference>
<feature type="domain" description="Tyrosine-protein phosphatase" evidence="7">
    <location>
        <begin position="4"/>
        <end position="149"/>
    </location>
</feature>
<keyword evidence="2" id="KW-0378">Hydrolase</keyword>
<dbReference type="InterPro" id="IPR020422">
    <property type="entry name" value="TYR_PHOSPHATASE_DUAL_dom"/>
</dbReference>
<comment type="similarity">
    <text evidence="1">Belongs to the protein-tyrosine phosphatase family. Non-receptor class dual specificity subfamily.</text>
</comment>
<evidence type="ECO:0008006" key="11">
    <source>
        <dbReference type="Google" id="ProtNLM"/>
    </source>
</evidence>
<dbReference type="CTD" id="20314587"/>
<dbReference type="InterPro" id="IPR029021">
    <property type="entry name" value="Prot-tyrosine_phosphatase-like"/>
</dbReference>
<dbReference type="GO" id="GO:0004722">
    <property type="term" value="F:protein serine/threonine phosphatase activity"/>
    <property type="evidence" value="ECO:0007669"/>
    <property type="project" value="UniProtKB-EC"/>
</dbReference>
<dbReference type="OrthoDB" id="9979246at2759"/>
<keyword evidence="10" id="KW-1185">Reference proteome</keyword>
<dbReference type="SUPFAM" id="SSF52799">
    <property type="entry name" value="(Phosphotyrosine protein) phosphatases II"/>
    <property type="match status" value="1"/>
</dbReference>
<dbReference type="GO" id="GO:0004725">
    <property type="term" value="F:protein tyrosine phosphatase activity"/>
    <property type="evidence" value="ECO:0007669"/>
    <property type="project" value="TreeGrafter"/>
</dbReference>
<evidence type="ECO:0000256" key="4">
    <source>
        <dbReference type="ARBA" id="ARBA00047761"/>
    </source>
</evidence>
<sequence length="262" mass="28953">MGGGLSKIIPGIYVGGLAAARSQMQLEKHHITHICTVLQNTVEFSRWSKIPNRKQIVFRADDSPSEDLSKFFEDACFFIHEARVADGAVLIHCACGVSRSVTITLAYLMVVTDFSLAELFKAVQGARHCACPNHGFMQQLLDFERSGRVAMLREKLFSRFGEWPAERRKQDTDALTAAIEAQEHFILHGVYPGEEPLDGLTPSAMHAADPEGKATNPDLPAPVGKLKHTVFTVYSDDKPRSLEEFIASRCPPEDVGTKAEDK</sequence>
<evidence type="ECO:0000313" key="10">
    <source>
        <dbReference type="Proteomes" id="UP000054324"/>
    </source>
</evidence>
<dbReference type="GO" id="GO:0007165">
    <property type="term" value="P:signal transduction"/>
    <property type="evidence" value="ECO:0007669"/>
    <property type="project" value="TreeGrafter"/>
</dbReference>
<comment type="catalytic activity">
    <reaction evidence="5">
        <text>O-phospho-L-threonyl-[protein] + H2O = L-threonyl-[protein] + phosphate</text>
        <dbReference type="Rhea" id="RHEA:47004"/>
        <dbReference type="Rhea" id="RHEA-COMP:11060"/>
        <dbReference type="Rhea" id="RHEA-COMP:11605"/>
        <dbReference type="ChEBI" id="CHEBI:15377"/>
        <dbReference type="ChEBI" id="CHEBI:30013"/>
        <dbReference type="ChEBI" id="CHEBI:43474"/>
        <dbReference type="ChEBI" id="CHEBI:61977"/>
        <dbReference type="EC" id="3.1.3.16"/>
    </reaction>
</comment>
<feature type="region of interest" description="Disordered" evidence="6">
    <location>
        <begin position="198"/>
        <end position="221"/>
    </location>
</feature>
<dbReference type="RefSeq" id="XP_009162436.1">
    <property type="nucleotide sequence ID" value="XM_009164172.1"/>
</dbReference>
<dbReference type="EMBL" id="KL596622">
    <property type="protein sequence ID" value="KER33711.1"/>
    <property type="molecule type" value="Genomic_DNA"/>
</dbReference>
<dbReference type="GeneID" id="20314587"/>
<evidence type="ECO:0000256" key="2">
    <source>
        <dbReference type="ARBA" id="ARBA00022801"/>
    </source>
</evidence>
<dbReference type="PROSITE" id="PS50054">
    <property type="entry name" value="TYR_PHOSPHATASE_DUAL"/>
    <property type="match status" value="1"/>
</dbReference>
<dbReference type="KEGG" id="ovi:T265_00399"/>
<dbReference type="InterPro" id="IPR000387">
    <property type="entry name" value="Tyr_Pase_dom"/>
</dbReference>
<dbReference type="GO" id="GO:0005829">
    <property type="term" value="C:cytosol"/>
    <property type="evidence" value="ECO:0007669"/>
    <property type="project" value="TreeGrafter"/>
</dbReference>
<dbReference type="AlphaFoldDB" id="A0A075A2Z5"/>
<accession>A0A075A2Z5</accession>
<evidence type="ECO:0000256" key="1">
    <source>
        <dbReference type="ARBA" id="ARBA00008601"/>
    </source>
</evidence>
<evidence type="ECO:0000313" key="9">
    <source>
        <dbReference type="EMBL" id="KER33711.1"/>
    </source>
</evidence>
<dbReference type="SMART" id="SM00195">
    <property type="entry name" value="DSPc"/>
    <property type="match status" value="1"/>
</dbReference>
<evidence type="ECO:0000256" key="5">
    <source>
        <dbReference type="ARBA" id="ARBA00048336"/>
    </source>
</evidence>
<dbReference type="PROSITE" id="PS50056">
    <property type="entry name" value="TYR_PHOSPHATASE_2"/>
    <property type="match status" value="1"/>
</dbReference>
<keyword evidence="3" id="KW-0904">Protein phosphatase</keyword>
<protein>
    <recommendedName>
        <fullName evidence="11">Dual specificity phosphatase, catalytic domain protein</fullName>
    </recommendedName>
</protein>